<dbReference type="InterPro" id="IPR011009">
    <property type="entry name" value="Kinase-like_dom_sf"/>
</dbReference>
<reference evidence="2 3" key="2">
    <citation type="submission" date="2024-07" db="EMBL/GenBank/DDBJ databases">
        <authorList>
            <person name="Akdeniz Z."/>
        </authorList>
    </citation>
    <scope>NUCLEOTIDE SEQUENCE [LARGE SCALE GENOMIC DNA]</scope>
</reference>
<dbReference type="SUPFAM" id="SSF56112">
    <property type="entry name" value="Protein kinase-like (PK-like)"/>
    <property type="match status" value="1"/>
</dbReference>
<organism evidence="1">
    <name type="scientific">Hexamita inflata</name>
    <dbReference type="NCBI Taxonomy" id="28002"/>
    <lineage>
        <taxon>Eukaryota</taxon>
        <taxon>Metamonada</taxon>
        <taxon>Diplomonadida</taxon>
        <taxon>Hexamitidae</taxon>
        <taxon>Hexamitinae</taxon>
        <taxon>Hexamita</taxon>
    </lineage>
</organism>
<dbReference type="Proteomes" id="UP001642409">
    <property type="component" value="Unassembled WGS sequence"/>
</dbReference>
<keyword evidence="2" id="KW-0418">Kinase</keyword>
<dbReference type="AlphaFoldDB" id="A0AA86UZZ9"/>
<dbReference type="GO" id="GO:0016301">
    <property type="term" value="F:kinase activity"/>
    <property type="evidence" value="ECO:0007669"/>
    <property type="project" value="UniProtKB-KW"/>
</dbReference>
<comment type="caution">
    <text evidence="1">The sequence shown here is derived from an EMBL/GenBank/DDBJ whole genome shotgun (WGS) entry which is preliminary data.</text>
</comment>
<keyword evidence="3" id="KW-1185">Reference proteome</keyword>
<evidence type="ECO:0000313" key="3">
    <source>
        <dbReference type="Proteomes" id="UP001642409"/>
    </source>
</evidence>
<proteinExistence type="predicted"/>
<evidence type="ECO:0000313" key="1">
    <source>
        <dbReference type="EMBL" id="CAI9971036.1"/>
    </source>
</evidence>
<protein>
    <submittedName>
        <fullName evidence="1">CAMK CAMKL</fullName>
    </submittedName>
    <submittedName>
        <fullName evidence="2">Kinase</fullName>
    </submittedName>
</protein>
<evidence type="ECO:0000313" key="2">
    <source>
        <dbReference type="EMBL" id="CAL6083151.1"/>
    </source>
</evidence>
<dbReference type="EMBL" id="CATOUU010001088">
    <property type="protein sequence ID" value="CAI9971036.1"/>
    <property type="molecule type" value="Genomic_DNA"/>
</dbReference>
<name>A0AA86UZZ9_9EUKA</name>
<gene>
    <name evidence="1" type="ORF">HINF_LOCUS58681</name>
    <name evidence="2" type="ORF">HINF_LOCUS61585</name>
</gene>
<reference evidence="1" key="1">
    <citation type="submission" date="2023-06" db="EMBL/GenBank/DDBJ databases">
        <authorList>
            <person name="Kurt Z."/>
        </authorList>
    </citation>
    <scope>NUCLEOTIDE SEQUENCE</scope>
</reference>
<sequence>MILPSESKMHSIDPFLIQEYKLFKTNKIEHTLNLNFDQVDGYAMYEKHQVFQLGDMLLYCLTNSKLNWINVQAQMLEFSKRYGPLITDLLYWMINPDCVLRYSLNDVLIHPALNNDFKGQISLLLVSNTVFKNWINEVYEDIDENFMGYGLNSMNYVVNQLQIIQPLLFKRYLYLSQLLKLDRSQSARKPTYQGPTGQNKIIMLQDTKIQHFYVSSFAQNYSKQKIQLLKERCQVQRFDYVKQFVQRYLDIAKMFIQFNIDQKILFNQRLLGQREKSSYLSSTIYSDSQISSEYINHNIQTKTLVENNSKLTKNKFELDIVFEMFDLDQEIIQQESSLQDSDSI</sequence>
<dbReference type="EMBL" id="CAXDID020000370">
    <property type="protein sequence ID" value="CAL6083151.1"/>
    <property type="molecule type" value="Genomic_DNA"/>
</dbReference>
<keyword evidence="2" id="KW-0808">Transferase</keyword>
<accession>A0AA86UZZ9</accession>